<comment type="catalytic activity">
    <reaction evidence="18 19">
        <text>alpha-ribazole 5'-phosphate + adenosylcob(III)inamide-GDP = adenosylcob(III)alamin 5'-phosphate + GMP + H(+)</text>
        <dbReference type="Rhea" id="RHEA:23560"/>
        <dbReference type="ChEBI" id="CHEBI:15378"/>
        <dbReference type="ChEBI" id="CHEBI:57918"/>
        <dbReference type="ChEBI" id="CHEBI:58115"/>
        <dbReference type="ChEBI" id="CHEBI:60487"/>
        <dbReference type="ChEBI" id="CHEBI:60493"/>
        <dbReference type="EC" id="2.7.8.26"/>
    </reaction>
</comment>
<reference evidence="20 21" key="1">
    <citation type="submission" date="2019-11" db="EMBL/GenBank/DDBJ databases">
        <authorList>
            <person name="Li X.-J."/>
            <person name="Feng X.-M."/>
        </authorList>
    </citation>
    <scope>NUCLEOTIDE SEQUENCE [LARGE SCALE GENOMIC DNA]</scope>
    <source>
        <strain evidence="20 21">XMNu-373</strain>
    </source>
</reference>
<keyword evidence="8 19" id="KW-0169">Cobalamin biosynthesis</keyword>
<keyword evidence="11 19" id="KW-0460">Magnesium</keyword>
<sequence length="260" mass="25183">MAVGTLTTVQVRPPAQVTGATAGAAMLLAPVAGGVLAVLAGVVFWVGLWLGLGSLVAAALAIAALRLGDRGFHLDGLADTADGLAASYDRERALAVMRTGDTGPAGASAVVLVLLVQVAAAAQLGRLEPVAAAVGLAGCVVVSRAMLMAACLRGVPSARTEGLGAVVAGSVGRVAAVGATAVVTATLAGAFAIAGWPGNEAAGAVPWWSAPVVVALALMTTGVVLWRCTRRLGGVTGDVLGAVVEVSLAAGLVALVATAG</sequence>
<dbReference type="Proteomes" id="UP000460435">
    <property type="component" value="Unassembled WGS sequence"/>
</dbReference>
<dbReference type="GO" id="GO:0008818">
    <property type="term" value="F:cobalamin 5'-phosphate synthase activity"/>
    <property type="evidence" value="ECO:0007669"/>
    <property type="project" value="UniProtKB-UniRule"/>
</dbReference>
<evidence type="ECO:0000256" key="13">
    <source>
        <dbReference type="ARBA" id="ARBA00023136"/>
    </source>
</evidence>
<keyword evidence="7 19" id="KW-1003">Cell membrane</keyword>
<evidence type="ECO:0000256" key="16">
    <source>
        <dbReference type="ARBA" id="ARBA00032853"/>
    </source>
</evidence>
<feature type="transmembrane region" description="Helical" evidence="19">
    <location>
        <begin position="105"/>
        <end position="124"/>
    </location>
</feature>
<comment type="catalytic activity">
    <reaction evidence="17 19">
        <text>alpha-ribazole + adenosylcob(III)inamide-GDP = adenosylcob(III)alamin + GMP + H(+)</text>
        <dbReference type="Rhea" id="RHEA:16049"/>
        <dbReference type="ChEBI" id="CHEBI:10329"/>
        <dbReference type="ChEBI" id="CHEBI:15378"/>
        <dbReference type="ChEBI" id="CHEBI:18408"/>
        <dbReference type="ChEBI" id="CHEBI:58115"/>
        <dbReference type="ChEBI" id="CHEBI:60487"/>
        <dbReference type="EC" id="2.7.8.26"/>
    </reaction>
</comment>
<gene>
    <name evidence="19" type="primary">cobS</name>
    <name evidence="20" type="ORF">F7O44_24965</name>
</gene>
<accession>A0A7K3MAI1</accession>
<keyword evidence="21" id="KW-1185">Reference proteome</keyword>
<feature type="transmembrane region" description="Helical" evidence="19">
    <location>
        <begin position="173"/>
        <end position="196"/>
    </location>
</feature>
<evidence type="ECO:0000256" key="14">
    <source>
        <dbReference type="ARBA" id="ARBA00025228"/>
    </source>
</evidence>
<evidence type="ECO:0000256" key="12">
    <source>
        <dbReference type="ARBA" id="ARBA00022989"/>
    </source>
</evidence>
<dbReference type="GO" id="GO:0005886">
    <property type="term" value="C:plasma membrane"/>
    <property type="evidence" value="ECO:0007669"/>
    <property type="project" value="UniProtKB-SubCell"/>
</dbReference>
<protein>
    <recommendedName>
        <fullName evidence="6 19">Adenosylcobinamide-GDP ribazoletransferase</fullName>
        <ecNumber evidence="5 19">2.7.8.26</ecNumber>
    </recommendedName>
    <alternativeName>
        <fullName evidence="16 19">Cobalamin synthase</fullName>
    </alternativeName>
    <alternativeName>
        <fullName evidence="15 19">Cobalamin-5'-phosphate synthase</fullName>
    </alternativeName>
</protein>
<evidence type="ECO:0000256" key="9">
    <source>
        <dbReference type="ARBA" id="ARBA00022679"/>
    </source>
</evidence>
<dbReference type="Pfam" id="PF02654">
    <property type="entry name" value="CobS"/>
    <property type="match status" value="1"/>
</dbReference>
<evidence type="ECO:0000313" key="21">
    <source>
        <dbReference type="Proteomes" id="UP000460435"/>
    </source>
</evidence>
<keyword evidence="10 19" id="KW-0812">Transmembrane</keyword>
<comment type="subcellular location">
    <subcellularLocation>
        <location evidence="2 19">Cell membrane</location>
        <topology evidence="2 19">Multi-pass membrane protein</topology>
    </subcellularLocation>
</comment>
<evidence type="ECO:0000256" key="3">
    <source>
        <dbReference type="ARBA" id="ARBA00004663"/>
    </source>
</evidence>
<dbReference type="EMBL" id="WLZY01000011">
    <property type="protein sequence ID" value="NDL60331.1"/>
    <property type="molecule type" value="Genomic_DNA"/>
</dbReference>
<evidence type="ECO:0000256" key="10">
    <source>
        <dbReference type="ARBA" id="ARBA00022692"/>
    </source>
</evidence>
<dbReference type="GO" id="GO:0051073">
    <property type="term" value="F:adenosylcobinamide-GDP ribazoletransferase activity"/>
    <property type="evidence" value="ECO:0007669"/>
    <property type="project" value="UniProtKB-UniRule"/>
</dbReference>
<comment type="function">
    <text evidence="14 19">Joins adenosylcobinamide-GDP and alpha-ribazole to generate adenosylcobalamin (Ado-cobalamin). Also synthesizes adenosylcobalamin 5'-phosphate from adenosylcobinamide-GDP and alpha-ribazole 5'-phosphate.</text>
</comment>
<keyword evidence="9 19" id="KW-0808">Transferase</keyword>
<evidence type="ECO:0000256" key="7">
    <source>
        <dbReference type="ARBA" id="ARBA00022475"/>
    </source>
</evidence>
<dbReference type="AlphaFoldDB" id="A0A7K3MAI1"/>
<comment type="cofactor">
    <cofactor evidence="1 19">
        <name>Mg(2+)</name>
        <dbReference type="ChEBI" id="CHEBI:18420"/>
    </cofactor>
</comment>
<evidence type="ECO:0000256" key="2">
    <source>
        <dbReference type="ARBA" id="ARBA00004651"/>
    </source>
</evidence>
<dbReference type="InterPro" id="IPR003805">
    <property type="entry name" value="CobS"/>
</dbReference>
<evidence type="ECO:0000256" key="1">
    <source>
        <dbReference type="ARBA" id="ARBA00001946"/>
    </source>
</evidence>
<evidence type="ECO:0000256" key="8">
    <source>
        <dbReference type="ARBA" id="ARBA00022573"/>
    </source>
</evidence>
<evidence type="ECO:0000256" key="11">
    <source>
        <dbReference type="ARBA" id="ARBA00022842"/>
    </source>
</evidence>
<feature type="transmembrane region" description="Helical" evidence="19">
    <location>
        <begin position="239"/>
        <end position="259"/>
    </location>
</feature>
<proteinExistence type="inferred from homology"/>
<dbReference type="EC" id="2.7.8.26" evidence="5 19"/>
<organism evidence="20 21">
    <name type="scientific">Phytoactinopolyspora mesophila</name>
    <dbReference type="NCBI Taxonomy" id="2650750"/>
    <lineage>
        <taxon>Bacteria</taxon>
        <taxon>Bacillati</taxon>
        <taxon>Actinomycetota</taxon>
        <taxon>Actinomycetes</taxon>
        <taxon>Jiangellales</taxon>
        <taxon>Jiangellaceae</taxon>
        <taxon>Phytoactinopolyspora</taxon>
    </lineage>
</organism>
<keyword evidence="12 19" id="KW-1133">Transmembrane helix</keyword>
<dbReference type="PANTHER" id="PTHR34148:SF1">
    <property type="entry name" value="ADENOSYLCOBINAMIDE-GDP RIBAZOLETRANSFERASE"/>
    <property type="match status" value="1"/>
</dbReference>
<dbReference type="GO" id="GO:0009236">
    <property type="term" value="P:cobalamin biosynthetic process"/>
    <property type="evidence" value="ECO:0007669"/>
    <property type="project" value="UniProtKB-UniRule"/>
</dbReference>
<dbReference type="HAMAP" id="MF_00719">
    <property type="entry name" value="CobS"/>
    <property type="match status" value="1"/>
</dbReference>
<evidence type="ECO:0000256" key="17">
    <source>
        <dbReference type="ARBA" id="ARBA00048623"/>
    </source>
</evidence>
<comment type="similarity">
    <text evidence="4 19">Belongs to the CobS family.</text>
</comment>
<dbReference type="PANTHER" id="PTHR34148">
    <property type="entry name" value="ADENOSYLCOBINAMIDE-GDP RIBAZOLETRANSFERASE"/>
    <property type="match status" value="1"/>
</dbReference>
<evidence type="ECO:0000256" key="6">
    <source>
        <dbReference type="ARBA" id="ARBA00015850"/>
    </source>
</evidence>
<dbReference type="UniPathway" id="UPA00148">
    <property type="reaction ID" value="UER00238"/>
</dbReference>
<feature type="transmembrane region" description="Helical" evidence="19">
    <location>
        <begin position="35"/>
        <end position="65"/>
    </location>
</feature>
<evidence type="ECO:0000256" key="4">
    <source>
        <dbReference type="ARBA" id="ARBA00010561"/>
    </source>
</evidence>
<keyword evidence="13 19" id="KW-0472">Membrane</keyword>
<feature type="transmembrane region" description="Helical" evidence="19">
    <location>
        <begin position="130"/>
        <end position="152"/>
    </location>
</feature>
<evidence type="ECO:0000256" key="18">
    <source>
        <dbReference type="ARBA" id="ARBA00049504"/>
    </source>
</evidence>
<feature type="transmembrane region" description="Helical" evidence="19">
    <location>
        <begin position="208"/>
        <end position="227"/>
    </location>
</feature>
<evidence type="ECO:0000256" key="5">
    <source>
        <dbReference type="ARBA" id="ARBA00013200"/>
    </source>
</evidence>
<evidence type="ECO:0000256" key="15">
    <source>
        <dbReference type="ARBA" id="ARBA00032605"/>
    </source>
</evidence>
<evidence type="ECO:0000313" key="20">
    <source>
        <dbReference type="EMBL" id="NDL60331.1"/>
    </source>
</evidence>
<name>A0A7K3MAI1_9ACTN</name>
<comment type="caution">
    <text evidence="20">The sequence shown here is derived from an EMBL/GenBank/DDBJ whole genome shotgun (WGS) entry which is preliminary data.</text>
</comment>
<comment type="pathway">
    <text evidence="3 19">Cofactor biosynthesis; adenosylcobalamin biosynthesis; adenosylcobalamin from cob(II)yrinate a,c-diamide: step 7/7.</text>
</comment>
<evidence type="ECO:0000256" key="19">
    <source>
        <dbReference type="HAMAP-Rule" id="MF_00719"/>
    </source>
</evidence>